<dbReference type="GO" id="GO:0004222">
    <property type="term" value="F:metalloendopeptidase activity"/>
    <property type="evidence" value="ECO:0007669"/>
    <property type="project" value="UniProtKB-UniRule"/>
</dbReference>
<comment type="cofactor">
    <cofactor evidence="10 11">
        <name>Zn(2+)</name>
        <dbReference type="ChEBI" id="CHEBI:29105"/>
    </cofactor>
    <text evidence="10 11">Binds 1 zinc ion per subunit.</text>
</comment>
<keyword evidence="4 10" id="KW-0378">Hydrolase</keyword>
<dbReference type="Gene3D" id="3.40.390.10">
    <property type="entry name" value="Collagenase (Catalytic Domain)"/>
    <property type="match status" value="1"/>
</dbReference>
<dbReference type="Pfam" id="PF01400">
    <property type="entry name" value="Astacin"/>
    <property type="match status" value="1"/>
</dbReference>
<organism evidence="13 14">
    <name type="scientific">Meganyctiphanes norvegica</name>
    <name type="common">Northern krill</name>
    <name type="synonym">Thysanopoda norvegica</name>
    <dbReference type="NCBI Taxonomy" id="48144"/>
    <lineage>
        <taxon>Eukaryota</taxon>
        <taxon>Metazoa</taxon>
        <taxon>Ecdysozoa</taxon>
        <taxon>Arthropoda</taxon>
        <taxon>Crustacea</taxon>
        <taxon>Multicrustacea</taxon>
        <taxon>Malacostraca</taxon>
        <taxon>Eumalacostraca</taxon>
        <taxon>Eucarida</taxon>
        <taxon>Euphausiacea</taxon>
        <taxon>Euphausiidae</taxon>
        <taxon>Meganyctiphanes</taxon>
    </lineage>
</organism>
<evidence type="ECO:0000313" key="13">
    <source>
        <dbReference type="EMBL" id="CAL4170425.1"/>
    </source>
</evidence>
<feature type="non-terminal residue" evidence="13">
    <location>
        <position position="417"/>
    </location>
</feature>
<keyword evidence="2 10" id="KW-0479">Metal-binding</keyword>
<evidence type="ECO:0000256" key="8">
    <source>
        <dbReference type="ARBA" id="ARBA00023157"/>
    </source>
</evidence>
<dbReference type="GO" id="GO:0006508">
    <property type="term" value="P:proteolysis"/>
    <property type="evidence" value="ECO:0007669"/>
    <property type="project" value="UniProtKB-KW"/>
</dbReference>
<dbReference type="EMBL" id="CAXKWB010050819">
    <property type="protein sequence ID" value="CAL4170425.1"/>
    <property type="molecule type" value="Genomic_DNA"/>
</dbReference>
<dbReference type="SMART" id="SM00235">
    <property type="entry name" value="ZnMc"/>
    <property type="match status" value="1"/>
</dbReference>
<dbReference type="Proteomes" id="UP001497623">
    <property type="component" value="Unassembled WGS sequence"/>
</dbReference>
<dbReference type="PANTHER" id="PTHR10127">
    <property type="entry name" value="DISCOIDIN, CUB, EGF, LAMININ , AND ZINC METALLOPROTEASE DOMAIN CONTAINING"/>
    <property type="match status" value="1"/>
</dbReference>
<keyword evidence="8" id="KW-1015">Disulfide bond</keyword>
<dbReference type="InterPro" id="IPR024079">
    <property type="entry name" value="MetalloPept_cat_dom_sf"/>
</dbReference>
<accession>A0AAV2S741</accession>
<evidence type="ECO:0000256" key="2">
    <source>
        <dbReference type="ARBA" id="ARBA00022723"/>
    </source>
</evidence>
<name>A0AAV2S741_MEGNR</name>
<protein>
    <recommendedName>
        <fullName evidence="11">Metalloendopeptidase</fullName>
        <ecNumber evidence="11">3.4.24.-</ecNumber>
    </recommendedName>
</protein>
<dbReference type="CDD" id="cd04280">
    <property type="entry name" value="ZnMc_astacin_like"/>
    <property type="match status" value="1"/>
</dbReference>
<feature type="binding site" evidence="10">
    <location>
        <position position="288"/>
    </location>
    <ligand>
        <name>Zn(2+)</name>
        <dbReference type="ChEBI" id="CHEBI:29105"/>
        <note>catalytic</note>
    </ligand>
</feature>
<feature type="binding site" evidence="10">
    <location>
        <position position="282"/>
    </location>
    <ligand>
        <name>Zn(2+)</name>
        <dbReference type="ChEBI" id="CHEBI:29105"/>
        <note>catalytic</note>
    </ligand>
</feature>
<keyword evidence="9" id="KW-0325">Glycoprotein</keyword>
<evidence type="ECO:0000256" key="1">
    <source>
        <dbReference type="ARBA" id="ARBA00022670"/>
    </source>
</evidence>
<feature type="domain" description="Peptidase M12A" evidence="12">
    <location>
        <begin position="188"/>
        <end position="380"/>
    </location>
</feature>
<reference evidence="13 14" key="1">
    <citation type="submission" date="2024-05" db="EMBL/GenBank/DDBJ databases">
        <authorList>
            <person name="Wallberg A."/>
        </authorList>
    </citation>
    <scope>NUCLEOTIDE SEQUENCE [LARGE SCALE GENOMIC DNA]</scope>
</reference>
<dbReference type="EC" id="3.4.24.-" evidence="11"/>
<comment type="caution">
    <text evidence="13">The sequence shown here is derived from an EMBL/GenBank/DDBJ whole genome shotgun (WGS) entry which is preliminary data.</text>
</comment>
<evidence type="ECO:0000256" key="4">
    <source>
        <dbReference type="ARBA" id="ARBA00022801"/>
    </source>
</evidence>
<keyword evidence="6 10" id="KW-0482">Metalloprotease</keyword>
<evidence type="ECO:0000313" key="14">
    <source>
        <dbReference type="Proteomes" id="UP001497623"/>
    </source>
</evidence>
<sequence length="417" mass="48158">MPALLRTRCPPGVTWFINITYTAYTPANTADNCSIYRTKWRRLASTKGQLVETLRWPREEKKLYRRLDTRSGMLLAHRGATTGPLNHRRLHSLEQGGSTLSIEMRGRWNVFPGRPHTRHDFFSSCRPFQGKISNDIVGPPLTFWDFQHAEDLGEIFAKELYKIAMKGIKSQNIYLLKDEIMHTNLFRNAIRDSYYRWPNAIIPYDISASYDKRERATIALAMKSFHEKTCIRFVPRTIEKDYIHLLKHDGCSSSVGRVGGGQVVSLGIGCVFGGIAMHELMHAAGFWHEHSRYDRDDFVTIRWTNIESDKTYNFNKYNWTTIQNLGYPYDLGSIMHFGPYAFALDRRRPTIITHSGKKIGQRDGLSKVDIGKLNRLYECGPNYSTIPDEPYESVTTEASPEDLNCVDDNIHYKEWDQ</sequence>
<dbReference type="SUPFAM" id="SSF55486">
    <property type="entry name" value="Metalloproteases ('zincins'), catalytic domain"/>
    <property type="match status" value="1"/>
</dbReference>
<evidence type="ECO:0000256" key="9">
    <source>
        <dbReference type="ARBA" id="ARBA00023180"/>
    </source>
</evidence>
<dbReference type="GO" id="GO:0008270">
    <property type="term" value="F:zinc ion binding"/>
    <property type="evidence" value="ECO:0007669"/>
    <property type="project" value="UniProtKB-UniRule"/>
</dbReference>
<dbReference type="InterPro" id="IPR006026">
    <property type="entry name" value="Peptidase_Metallo"/>
</dbReference>
<dbReference type="PRINTS" id="PR00480">
    <property type="entry name" value="ASTACIN"/>
</dbReference>
<proteinExistence type="predicted"/>
<evidence type="ECO:0000256" key="10">
    <source>
        <dbReference type="PROSITE-ProRule" id="PRU01211"/>
    </source>
</evidence>
<evidence type="ECO:0000256" key="5">
    <source>
        <dbReference type="ARBA" id="ARBA00022833"/>
    </source>
</evidence>
<dbReference type="AlphaFoldDB" id="A0AAV2S741"/>
<gene>
    <name evidence="13" type="ORF">MNOR_LOCUS33995</name>
</gene>
<dbReference type="InterPro" id="IPR001506">
    <property type="entry name" value="Peptidase_M12A"/>
</dbReference>
<evidence type="ECO:0000256" key="3">
    <source>
        <dbReference type="ARBA" id="ARBA00022729"/>
    </source>
</evidence>
<evidence type="ECO:0000256" key="7">
    <source>
        <dbReference type="ARBA" id="ARBA00023145"/>
    </source>
</evidence>
<keyword evidence="7" id="KW-0865">Zymogen</keyword>
<dbReference type="InterPro" id="IPR034035">
    <property type="entry name" value="Astacin-like_dom"/>
</dbReference>
<keyword evidence="3" id="KW-0732">Signal</keyword>
<keyword evidence="14" id="KW-1185">Reference proteome</keyword>
<comment type="caution">
    <text evidence="10">Lacks conserved residue(s) required for the propagation of feature annotation.</text>
</comment>
<feature type="binding site" evidence="10">
    <location>
        <position position="278"/>
    </location>
    <ligand>
        <name>Zn(2+)</name>
        <dbReference type="ChEBI" id="CHEBI:29105"/>
        <note>catalytic</note>
    </ligand>
</feature>
<keyword evidence="5 10" id="KW-0862">Zinc</keyword>
<dbReference type="PROSITE" id="PS51864">
    <property type="entry name" value="ASTACIN"/>
    <property type="match status" value="1"/>
</dbReference>
<dbReference type="FunFam" id="3.40.390.10:FF:000015">
    <property type="entry name" value="Meprin A subunit"/>
    <property type="match status" value="1"/>
</dbReference>
<feature type="active site" evidence="10">
    <location>
        <position position="279"/>
    </location>
</feature>
<evidence type="ECO:0000256" key="6">
    <source>
        <dbReference type="ARBA" id="ARBA00023049"/>
    </source>
</evidence>
<keyword evidence="1 10" id="KW-0645">Protease</keyword>
<evidence type="ECO:0000259" key="12">
    <source>
        <dbReference type="PROSITE" id="PS51864"/>
    </source>
</evidence>
<dbReference type="PANTHER" id="PTHR10127:SF780">
    <property type="entry name" value="METALLOENDOPEPTIDASE"/>
    <property type="match status" value="1"/>
</dbReference>
<evidence type="ECO:0000256" key="11">
    <source>
        <dbReference type="RuleBase" id="RU361183"/>
    </source>
</evidence>